<organism evidence="1 2">
    <name type="scientific">Brucella daejeonensis</name>
    <dbReference type="NCBI Taxonomy" id="659015"/>
    <lineage>
        <taxon>Bacteria</taxon>
        <taxon>Pseudomonadati</taxon>
        <taxon>Pseudomonadota</taxon>
        <taxon>Alphaproteobacteria</taxon>
        <taxon>Hyphomicrobiales</taxon>
        <taxon>Brucellaceae</taxon>
        <taxon>Brucella/Ochrobactrum group</taxon>
        <taxon>Brucella</taxon>
    </lineage>
</organism>
<dbReference type="RefSeq" id="WP_374828579.1">
    <property type="nucleotide sequence ID" value="NZ_JBHEET010000004.1"/>
</dbReference>
<protein>
    <submittedName>
        <fullName evidence="1">Uncharacterized protein</fullName>
    </submittedName>
</protein>
<dbReference type="EMBL" id="JACIJG010000006">
    <property type="protein sequence ID" value="MBB5702053.1"/>
    <property type="molecule type" value="Genomic_DNA"/>
</dbReference>
<dbReference type="Proteomes" id="UP000555546">
    <property type="component" value="Unassembled WGS sequence"/>
</dbReference>
<comment type="caution">
    <text evidence="1">The sequence shown here is derived from an EMBL/GenBank/DDBJ whole genome shotgun (WGS) entry which is preliminary data.</text>
</comment>
<dbReference type="AlphaFoldDB" id="A0A7W9AWU4"/>
<name>A0A7W9AWU4_9HYPH</name>
<evidence type="ECO:0000313" key="2">
    <source>
        <dbReference type="Proteomes" id="UP000555546"/>
    </source>
</evidence>
<accession>A0A7W9AWU4</accession>
<proteinExistence type="predicted"/>
<evidence type="ECO:0000313" key="1">
    <source>
        <dbReference type="EMBL" id="MBB5702053.1"/>
    </source>
</evidence>
<reference evidence="1 2" key="1">
    <citation type="submission" date="2020-08" db="EMBL/GenBank/DDBJ databases">
        <title>Genomic Encyclopedia of Type Strains, Phase IV (KMG-IV): sequencing the most valuable type-strain genomes for metagenomic binning, comparative biology and taxonomic classification.</title>
        <authorList>
            <person name="Goeker M."/>
        </authorList>
    </citation>
    <scope>NUCLEOTIDE SEQUENCE [LARGE SCALE GENOMIC DNA]</scope>
    <source>
        <strain evidence="1 2">DSM 26944</strain>
    </source>
</reference>
<keyword evidence="2" id="KW-1185">Reference proteome</keyword>
<sequence length="47" mass="4958">MTVSLWPIPAQAPAAGNALVLTSLTGRDLPGLSFYEIYLAKSETHGV</sequence>
<gene>
    <name evidence="1" type="ORF">FHS76_001928</name>
</gene>